<dbReference type="GO" id="GO:0005524">
    <property type="term" value="F:ATP binding"/>
    <property type="evidence" value="ECO:0007669"/>
    <property type="project" value="UniProtKB-KW"/>
</dbReference>
<sequence length="694" mass="75079">MTLTGVGGVGKTRLAQAAAAGLRPYFRDGAWWVELSPLQEGMLLPHAIGQALSVANEITRPMIEVVGDYLAGRELLLVLDTCEHLVDACAVAAQTLLAAAPGLRILVTSRRPLGMADEQLVVIDPLPVPAIDDCATAGADAVVLLAERAAQAVPGFEITGANRADVLRLCRRLEGLPLALELAAARLHELSVRELTEKLDDRFAVLGAPEDATADAEPPPITRLLSPAGLRPSVGIPLSSEAPTPPWHQALRTAIGWSHELCTPAERLLWARLSVFAGSFDSGAAGRVCAGVHLPYEDIPGLLSALAEKSILTWVPTAGKDRYRMLDTIREYGAAWLRRLGEEDRLRRRHQYFYLALARRGDALWIGPDQYAWYDRANSEHANFRTALEYTLAQQDGLTALDLAGALWFFWYPCGHLKEGQHYLERALALGTDPSPARDKALWVCSMVLLCQGDAATGAAWAGQCVAEAERLGDNGAATTARACLLVAATMLGDRPRVFSLSGHLLALTSPQDGELLGPLPLARLLARVLAGIALTVDGRPQEAIAMLEEMRTECGRHGEQWMRAYGDVMRAHAELACHRPEAALHYARAALEVKRRLHDSLGCALALDVLAVATGAHRQSERAAWLLGLAQHLWHTIGLPQAGIPEFVTARRSCEHQAHNALGDRAYKAAFHTGYETDLDTGIAYALHPPQPL</sequence>
<proteinExistence type="predicted"/>
<keyword evidence="1" id="KW-0067">ATP-binding</keyword>
<dbReference type="InterPro" id="IPR027417">
    <property type="entry name" value="P-loop_NTPase"/>
</dbReference>
<dbReference type="PANTHER" id="PTHR47691:SF3">
    <property type="entry name" value="HTH-TYPE TRANSCRIPTIONAL REGULATOR RV0890C-RELATED"/>
    <property type="match status" value="1"/>
</dbReference>
<name>A0ABW1MMN1_9ACTN</name>
<reference evidence="2" key="1">
    <citation type="journal article" date="2019" name="Int. J. Syst. Evol. Microbiol.">
        <title>The Global Catalogue of Microorganisms (GCM) 10K type strain sequencing project: providing services to taxonomists for standard genome sequencing and annotation.</title>
        <authorList>
            <consortium name="The Broad Institute Genomics Platform"/>
            <consortium name="The Broad Institute Genome Sequencing Center for Infectious Disease"/>
            <person name="Wu L."/>
            <person name="Ma J."/>
        </authorList>
    </citation>
    <scope>NUCLEOTIDE SEQUENCE [LARGE SCALE GENOMIC DNA]</scope>
    <source>
        <strain evidence="2">CGMCC 1.15180</strain>
    </source>
</reference>
<dbReference type="SUPFAM" id="SSF52540">
    <property type="entry name" value="P-loop containing nucleoside triphosphate hydrolases"/>
    <property type="match status" value="1"/>
</dbReference>
<keyword evidence="1" id="KW-0547">Nucleotide-binding</keyword>
<gene>
    <name evidence="1" type="ORF">ACFP4F_17565</name>
</gene>
<dbReference type="Proteomes" id="UP001596139">
    <property type="component" value="Unassembled WGS sequence"/>
</dbReference>
<evidence type="ECO:0000313" key="1">
    <source>
        <dbReference type="EMBL" id="MFC6064342.1"/>
    </source>
</evidence>
<dbReference type="RefSeq" id="WP_169749908.1">
    <property type="nucleotide sequence ID" value="NZ_JBHSPX010000004.1"/>
</dbReference>
<dbReference type="Gene3D" id="3.40.50.300">
    <property type="entry name" value="P-loop containing nucleotide triphosphate hydrolases"/>
    <property type="match status" value="1"/>
</dbReference>
<dbReference type="PANTHER" id="PTHR47691">
    <property type="entry name" value="REGULATOR-RELATED"/>
    <property type="match status" value="1"/>
</dbReference>
<organism evidence="1 2">
    <name type="scientific">Streptomyces ochraceiscleroticus</name>
    <dbReference type="NCBI Taxonomy" id="47761"/>
    <lineage>
        <taxon>Bacteria</taxon>
        <taxon>Bacillati</taxon>
        <taxon>Actinomycetota</taxon>
        <taxon>Actinomycetes</taxon>
        <taxon>Kitasatosporales</taxon>
        <taxon>Streptomycetaceae</taxon>
        <taxon>Streptomyces</taxon>
    </lineage>
</organism>
<evidence type="ECO:0000313" key="2">
    <source>
        <dbReference type="Proteomes" id="UP001596139"/>
    </source>
</evidence>
<dbReference type="EMBL" id="JBHSPX010000004">
    <property type="protein sequence ID" value="MFC6064342.1"/>
    <property type="molecule type" value="Genomic_DNA"/>
</dbReference>
<keyword evidence="2" id="KW-1185">Reference proteome</keyword>
<accession>A0ABW1MMN1</accession>
<comment type="caution">
    <text evidence="1">The sequence shown here is derived from an EMBL/GenBank/DDBJ whole genome shotgun (WGS) entry which is preliminary data.</text>
</comment>
<protein>
    <submittedName>
        <fullName evidence="1">ATP-binding protein</fullName>
    </submittedName>
</protein>